<dbReference type="Pfam" id="PF04542">
    <property type="entry name" value="Sigma70_r2"/>
    <property type="match status" value="1"/>
</dbReference>
<dbReference type="NCBIfam" id="TIGR02937">
    <property type="entry name" value="sigma70-ECF"/>
    <property type="match status" value="1"/>
</dbReference>
<dbReference type="Proteomes" id="UP000236735">
    <property type="component" value="Unassembled WGS sequence"/>
</dbReference>
<evidence type="ECO:0000259" key="8">
    <source>
        <dbReference type="Pfam" id="PF08281"/>
    </source>
</evidence>
<evidence type="ECO:0000256" key="3">
    <source>
        <dbReference type="ARBA" id="ARBA00023082"/>
    </source>
</evidence>
<feature type="domain" description="RNA polymerase sigma factor 70 region 4 type 2" evidence="8">
    <location>
        <begin position="100"/>
        <end position="152"/>
    </location>
</feature>
<dbReference type="InterPro" id="IPR013324">
    <property type="entry name" value="RNA_pol_sigma_r3/r4-like"/>
</dbReference>
<feature type="domain" description="RNA polymerase sigma-70 region 2" evidence="7">
    <location>
        <begin position="10"/>
        <end position="72"/>
    </location>
</feature>
<accession>A0A1H5U2D1</accession>
<dbReference type="SUPFAM" id="SSF88946">
    <property type="entry name" value="Sigma2 domain of RNA polymerase sigma factors"/>
    <property type="match status" value="1"/>
</dbReference>
<keyword evidence="2 6" id="KW-0805">Transcription regulation</keyword>
<name>A0A1H5U2D1_XYLRU</name>
<dbReference type="GO" id="GO:0006352">
    <property type="term" value="P:DNA-templated transcription initiation"/>
    <property type="evidence" value="ECO:0007669"/>
    <property type="project" value="InterPro"/>
</dbReference>
<dbReference type="AlphaFoldDB" id="A0A1H5U2D1"/>
<dbReference type="EMBL" id="FNUV01000003">
    <property type="protein sequence ID" value="SEF68578.1"/>
    <property type="molecule type" value="Genomic_DNA"/>
</dbReference>
<evidence type="ECO:0000256" key="4">
    <source>
        <dbReference type="ARBA" id="ARBA00023125"/>
    </source>
</evidence>
<dbReference type="InterPro" id="IPR013249">
    <property type="entry name" value="RNA_pol_sigma70_r4_t2"/>
</dbReference>
<dbReference type="InterPro" id="IPR013325">
    <property type="entry name" value="RNA_pol_sigma_r2"/>
</dbReference>
<dbReference type="PANTHER" id="PTHR43133:SF51">
    <property type="entry name" value="RNA POLYMERASE SIGMA FACTOR"/>
    <property type="match status" value="1"/>
</dbReference>
<evidence type="ECO:0000259" key="7">
    <source>
        <dbReference type="Pfam" id="PF04542"/>
    </source>
</evidence>
<dbReference type="InterPro" id="IPR036388">
    <property type="entry name" value="WH-like_DNA-bd_sf"/>
</dbReference>
<dbReference type="SUPFAM" id="SSF88659">
    <property type="entry name" value="Sigma3 and sigma4 domains of RNA polymerase sigma factors"/>
    <property type="match status" value="1"/>
</dbReference>
<dbReference type="PANTHER" id="PTHR43133">
    <property type="entry name" value="RNA POLYMERASE ECF-TYPE SIGMA FACTO"/>
    <property type="match status" value="1"/>
</dbReference>
<reference evidence="9 10" key="1">
    <citation type="submission" date="2016-10" db="EMBL/GenBank/DDBJ databases">
        <authorList>
            <person name="de Groot N.N."/>
        </authorList>
    </citation>
    <scope>NUCLEOTIDE SEQUENCE [LARGE SCALE GENOMIC DNA]</scope>
    <source>
        <strain evidence="9 10">AR32</strain>
    </source>
</reference>
<dbReference type="InterPro" id="IPR039425">
    <property type="entry name" value="RNA_pol_sigma-70-like"/>
</dbReference>
<evidence type="ECO:0000256" key="5">
    <source>
        <dbReference type="ARBA" id="ARBA00023163"/>
    </source>
</evidence>
<evidence type="ECO:0000256" key="6">
    <source>
        <dbReference type="RuleBase" id="RU000716"/>
    </source>
</evidence>
<dbReference type="Gene3D" id="1.10.1740.10">
    <property type="match status" value="1"/>
</dbReference>
<organism evidence="9 10">
    <name type="scientific">Xylanibacter ruminicola</name>
    <name type="common">Prevotella ruminicola</name>
    <dbReference type="NCBI Taxonomy" id="839"/>
    <lineage>
        <taxon>Bacteria</taxon>
        <taxon>Pseudomonadati</taxon>
        <taxon>Bacteroidota</taxon>
        <taxon>Bacteroidia</taxon>
        <taxon>Bacteroidales</taxon>
        <taxon>Prevotellaceae</taxon>
        <taxon>Xylanibacter</taxon>
    </lineage>
</organism>
<dbReference type="CDD" id="cd06171">
    <property type="entry name" value="Sigma70_r4"/>
    <property type="match status" value="1"/>
</dbReference>
<dbReference type="InterPro" id="IPR014284">
    <property type="entry name" value="RNA_pol_sigma-70_dom"/>
</dbReference>
<dbReference type="InterPro" id="IPR000838">
    <property type="entry name" value="RNA_pol_sigma70_ECF_CS"/>
</dbReference>
<gene>
    <name evidence="9" type="ORF">SAMN05216354_1170</name>
</gene>
<dbReference type="GO" id="GO:0016987">
    <property type="term" value="F:sigma factor activity"/>
    <property type="evidence" value="ECO:0007669"/>
    <property type="project" value="UniProtKB-KW"/>
</dbReference>
<keyword evidence="4 6" id="KW-0238">DNA-binding</keyword>
<evidence type="ECO:0000256" key="1">
    <source>
        <dbReference type="ARBA" id="ARBA00010641"/>
    </source>
</evidence>
<sequence length="160" mass="18245">MTREAFITQVEREQEALRSFLLALCCGNKSDADDLAQDAIVKAYLSSAGYQEQGKFRSWLFKIAHNTFLNHKASCRTMETLDDARTLISSTTADNAFEHQELYLALRTLPPKERSAITLFYLNGYSIKEVAVITETSEDAVKKQLSRGRDKLRQELRMDD</sequence>
<keyword evidence="3 6" id="KW-0731">Sigma factor</keyword>
<dbReference type="RefSeq" id="WP_036912521.1">
    <property type="nucleotide sequence ID" value="NZ_FNUV01000003.1"/>
</dbReference>
<evidence type="ECO:0000313" key="9">
    <source>
        <dbReference type="EMBL" id="SEF68578.1"/>
    </source>
</evidence>
<protein>
    <recommendedName>
        <fullName evidence="6">RNA polymerase sigma factor</fullName>
    </recommendedName>
</protein>
<dbReference type="Gene3D" id="1.10.10.10">
    <property type="entry name" value="Winged helix-like DNA-binding domain superfamily/Winged helix DNA-binding domain"/>
    <property type="match status" value="1"/>
</dbReference>
<comment type="similarity">
    <text evidence="1 6">Belongs to the sigma-70 factor family. ECF subfamily.</text>
</comment>
<evidence type="ECO:0000313" key="10">
    <source>
        <dbReference type="Proteomes" id="UP000236735"/>
    </source>
</evidence>
<keyword evidence="5 6" id="KW-0804">Transcription</keyword>
<dbReference type="PROSITE" id="PS01063">
    <property type="entry name" value="SIGMA70_ECF"/>
    <property type="match status" value="1"/>
</dbReference>
<dbReference type="GO" id="GO:0003677">
    <property type="term" value="F:DNA binding"/>
    <property type="evidence" value="ECO:0007669"/>
    <property type="project" value="UniProtKB-KW"/>
</dbReference>
<dbReference type="Pfam" id="PF08281">
    <property type="entry name" value="Sigma70_r4_2"/>
    <property type="match status" value="1"/>
</dbReference>
<dbReference type="InterPro" id="IPR007627">
    <property type="entry name" value="RNA_pol_sigma70_r2"/>
</dbReference>
<proteinExistence type="inferred from homology"/>
<evidence type="ECO:0000256" key="2">
    <source>
        <dbReference type="ARBA" id="ARBA00023015"/>
    </source>
</evidence>